<dbReference type="SMART" id="SM00448">
    <property type="entry name" value="REC"/>
    <property type="match status" value="1"/>
</dbReference>
<dbReference type="PROSITE" id="PS50110">
    <property type="entry name" value="RESPONSE_REGULATORY"/>
    <property type="match status" value="1"/>
</dbReference>
<dbReference type="CDD" id="cd16922">
    <property type="entry name" value="HATPase_EvgS-ArcB-TorS-like"/>
    <property type="match status" value="1"/>
</dbReference>
<dbReference type="CDD" id="cd00082">
    <property type="entry name" value="HisKA"/>
    <property type="match status" value="1"/>
</dbReference>
<evidence type="ECO:0000256" key="3">
    <source>
        <dbReference type="ARBA" id="ARBA00012438"/>
    </source>
</evidence>
<dbReference type="InterPro" id="IPR000700">
    <property type="entry name" value="PAS-assoc_C"/>
</dbReference>
<dbReference type="PROSITE" id="PS50109">
    <property type="entry name" value="HIS_KIN"/>
    <property type="match status" value="1"/>
</dbReference>
<evidence type="ECO:0000256" key="1">
    <source>
        <dbReference type="ARBA" id="ARBA00000085"/>
    </source>
</evidence>
<dbReference type="InterPro" id="IPR004358">
    <property type="entry name" value="Sig_transdc_His_kin-like_C"/>
</dbReference>
<evidence type="ECO:0000313" key="15">
    <source>
        <dbReference type="Proteomes" id="UP001056708"/>
    </source>
</evidence>
<evidence type="ECO:0000256" key="7">
    <source>
        <dbReference type="ARBA" id="ARBA00023012"/>
    </source>
</evidence>
<dbReference type="SMART" id="SM00388">
    <property type="entry name" value="HisKA"/>
    <property type="match status" value="1"/>
</dbReference>
<dbReference type="Proteomes" id="UP001056708">
    <property type="component" value="Chromosome"/>
</dbReference>
<keyword evidence="4 8" id="KW-0597">Phosphoprotein</keyword>
<evidence type="ECO:0000259" key="9">
    <source>
        <dbReference type="PROSITE" id="PS50109"/>
    </source>
</evidence>
<feature type="domain" description="PAC" evidence="12">
    <location>
        <begin position="668"/>
        <end position="720"/>
    </location>
</feature>
<dbReference type="InterPro" id="IPR036097">
    <property type="entry name" value="HisK_dim/P_sf"/>
</dbReference>
<dbReference type="PANTHER" id="PTHR45339:SF1">
    <property type="entry name" value="HYBRID SIGNAL TRANSDUCTION HISTIDINE KINASE J"/>
    <property type="match status" value="1"/>
</dbReference>
<dbReference type="SUPFAM" id="SSF55874">
    <property type="entry name" value="ATPase domain of HSP90 chaperone/DNA topoisomerase II/histidine kinase"/>
    <property type="match status" value="1"/>
</dbReference>
<dbReference type="SMART" id="SM00304">
    <property type="entry name" value="HAMP"/>
    <property type="match status" value="1"/>
</dbReference>
<dbReference type="Pfam" id="PF00512">
    <property type="entry name" value="HisKA"/>
    <property type="match status" value="1"/>
</dbReference>
<name>A0ABY5ASW0_9CYAN</name>
<dbReference type="InterPro" id="IPR003660">
    <property type="entry name" value="HAMP_dom"/>
</dbReference>
<keyword evidence="6" id="KW-0418">Kinase</keyword>
<comment type="subcellular location">
    <subcellularLocation>
        <location evidence="2">Membrane</location>
    </subcellularLocation>
</comment>
<dbReference type="InterPro" id="IPR001789">
    <property type="entry name" value="Sig_transdc_resp-reg_receiver"/>
</dbReference>
<sequence length="1196" mass="134624">MKLSPKSTDFLAPMRRARLRQPRRGIPLRAVLVAPFALQIALAVGLTGWLIARNSRLAGESMAQSHQQQMSETVLHDLETHLKQLIQVSNLNRRYLESQLLDPASVDYIEALLWHQLQTFPLISAIGFINTNGDTMAVLGSRGAESLTLQKRNGRLRAIWVDQLGQEIREEETLTTFNPQGIMSYKNALRRGESGWDEVVFAPTLPLNSLITFSEVVGSRENPLGVMVTALELSTLNQLLTHDHMSYGAEAFLVNRQGHLLATSLAEGSPGQEQFFQEMRSQTRARESRFRFIQGIAEAVETEFGAWDQLQGRYSLRLPLRDAPHFVEITPFKMNGGVDWFLVTGIPESRFLGHLDGSSRQTLIICLAAIAVAGGLGWWVSHWIAAPVKRLQQAARDVAGGNLSRRVQVRQPQEVADLADSFNLMSEDLERSHLYLEATVTERTRELEQEVKERQAIAAQLHRSETRYRLLAEGTQEAIALLQEGRFNDCNNAALALFGVANKDEFYGLTPWGLSPPYQPDGQSSEDAARNWIDRVFQHGPQRFEWVHQRLDGIVFVSEVCLSAIEVEGHTIIQAAIRDITDRKRAELELRQREEQYRTLVETANSIILRWNLEGDITFINSYGETFFGYGKNELLGQSISILVPKTGTTFKWQEFAQELQDNPDGRTTREDSHICRDGTLVWVLWANQALLNPDGSLSEILGVGTDSTERKRVEVELRQAKEAADLANRAKSEFISNMSHELRTPLNGILGYTQIFKRHENLPPALANGIQVIHQCGTHLLTLIEDILDFSKLEAQRMTLVDNPFALSSFLETVVQMFHLKAVQKQLDFVCVKDPELPQGVIGDSKRLRQVLINVLGNAIKFTERGAVTFKISLVQRASPATGDRCQIRFSVQDTGIGMSSEHVSRIFLPFEQVSDPAYRSEGTGLGLTISQKIVHRMGGTLTVESELGQGSCFWFEIWLPQASRWPEKGQEPGNLAVRQGYRGLRRHLLIADDTSVNRLTLVQLLTDLGFEIHEAEDGQQALTMAIEQQPDLIITDLVMSGMDGFELIRQVRAHEALAGIPIIATSASTLIQERDRSFAAGCDEFLCKPINTELMLNKIDKYLNLEWVYESTQPNLDNTDGVTPMAESQFMIFPDPKQLDQLIHLAKRGSLKRLLETTDELVKENPDLQQFSKHLKQLARRYQDKAILQLLNRS</sequence>
<dbReference type="Pfam" id="PF00072">
    <property type="entry name" value="Response_reg"/>
    <property type="match status" value="1"/>
</dbReference>
<dbReference type="Gene3D" id="3.30.450.20">
    <property type="entry name" value="PAS domain"/>
    <property type="match status" value="3"/>
</dbReference>
<evidence type="ECO:0000256" key="6">
    <source>
        <dbReference type="ARBA" id="ARBA00022777"/>
    </source>
</evidence>
<evidence type="ECO:0000256" key="4">
    <source>
        <dbReference type="ARBA" id="ARBA00022553"/>
    </source>
</evidence>
<dbReference type="SUPFAM" id="SSF47384">
    <property type="entry name" value="Homodimeric domain of signal transducing histidine kinase"/>
    <property type="match status" value="1"/>
</dbReference>
<dbReference type="Pfam" id="PF00672">
    <property type="entry name" value="HAMP"/>
    <property type="match status" value="1"/>
</dbReference>
<dbReference type="InterPro" id="IPR013767">
    <property type="entry name" value="PAS_fold"/>
</dbReference>
<accession>A0ABY5ASW0</accession>
<reference evidence="14" key="1">
    <citation type="submission" date="2022-06" db="EMBL/GenBank/DDBJ databases">
        <title>Genome sequence of Phormidium yuhuli AB48 isolated from an industrial photobioreactor environment.</title>
        <authorList>
            <person name="Qiu Y."/>
            <person name="Noonan A.J.C."/>
            <person name="Dofher K."/>
            <person name="Koch M."/>
            <person name="Kieft B."/>
            <person name="Lin X."/>
            <person name="Ziels R.M."/>
            <person name="Hallam S.J."/>
        </authorList>
    </citation>
    <scope>NUCLEOTIDE SEQUENCE</scope>
    <source>
        <strain evidence="14">AB48</strain>
    </source>
</reference>
<dbReference type="RefSeq" id="WP_252663248.1">
    <property type="nucleotide sequence ID" value="NZ_CP098611.1"/>
</dbReference>
<dbReference type="SMART" id="SM00091">
    <property type="entry name" value="PAS"/>
    <property type="match status" value="2"/>
</dbReference>
<dbReference type="EC" id="2.7.13.3" evidence="3"/>
<dbReference type="Pfam" id="PF00989">
    <property type="entry name" value="PAS"/>
    <property type="match status" value="1"/>
</dbReference>
<dbReference type="InterPro" id="IPR035965">
    <property type="entry name" value="PAS-like_dom_sf"/>
</dbReference>
<dbReference type="PRINTS" id="PR00344">
    <property type="entry name" value="BCTRLSENSOR"/>
</dbReference>
<keyword evidence="15" id="KW-1185">Reference proteome</keyword>
<dbReference type="NCBIfam" id="TIGR00229">
    <property type="entry name" value="sensory_box"/>
    <property type="match status" value="2"/>
</dbReference>
<dbReference type="Pfam" id="PF02518">
    <property type="entry name" value="HATPase_c"/>
    <property type="match status" value="1"/>
</dbReference>
<dbReference type="Gene3D" id="1.10.287.130">
    <property type="match status" value="1"/>
</dbReference>
<feature type="domain" description="Histidine kinase" evidence="9">
    <location>
        <begin position="738"/>
        <end position="963"/>
    </location>
</feature>
<dbReference type="SUPFAM" id="SSF55785">
    <property type="entry name" value="PYP-like sensor domain (PAS domain)"/>
    <property type="match status" value="2"/>
</dbReference>
<dbReference type="Gene3D" id="3.40.50.2300">
    <property type="match status" value="1"/>
</dbReference>
<proteinExistence type="predicted"/>
<dbReference type="CDD" id="cd06225">
    <property type="entry name" value="HAMP"/>
    <property type="match status" value="1"/>
</dbReference>
<dbReference type="PROSITE" id="PS50112">
    <property type="entry name" value="PAS"/>
    <property type="match status" value="1"/>
</dbReference>
<dbReference type="InterPro" id="IPR005467">
    <property type="entry name" value="His_kinase_dom"/>
</dbReference>
<feature type="domain" description="Response regulatory" evidence="10">
    <location>
        <begin position="989"/>
        <end position="1105"/>
    </location>
</feature>
<dbReference type="PANTHER" id="PTHR45339">
    <property type="entry name" value="HYBRID SIGNAL TRANSDUCTION HISTIDINE KINASE J"/>
    <property type="match status" value="1"/>
</dbReference>
<dbReference type="InterPro" id="IPR011006">
    <property type="entry name" value="CheY-like_superfamily"/>
</dbReference>
<dbReference type="PROSITE" id="PS50885">
    <property type="entry name" value="HAMP"/>
    <property type="match status" value="1"/>
</dbReference>
<keyword evidence="7" id="KW-0902">Two-component regulatory system</keyword>
<dbReference type="InterPro" id="IPR000014">
    <property type="entry name" value="PAS"/>
</dbReference>
<evidence type="ECO:0000259" key="12">
    <source>
        <dbReference type="PROSITE" id="PS50113"/>
    </source>
</evidence>
<dbReference type="SMART" id="SM00387">
    <property type="entry name" value="HATPase_c"/>
    <property type="match status" value="1"/>
</dbReference>
<evidence type="ECO:0000259" key="11">
    <source>
        <dbReference type="PROSITE" id="PS50112"/>
    </source>
</evidence>
<dbReference type="InterPro" id="IPR036890">
    <property type="entry name" value="HATPase_C_sf"/>
</dbReference>
<dbReference type="EMBL" id="CP098611">
    <property type="protein sequence ID" value="USR91218.1"/>
    <property type="molecule type" value="Genomic_DNA"/>
</dbReference>
<evidence type="ECO:0000256" key="5">
    <source>
        <dbReference type="ARBA" id="ARBA00022679"/>
    </source>
</evidence>
<keyword evidence="5" id="KW-0808">Transferase</keyword>
<dbReference type="SUPFAM" id="SSF158472">
    <property type="entry name" value="HAMP domain-like"/>
    <property type="match status" value="1"/>
</dbReference>
<dbReference type="InterPro" id="IPR001610">
    <property type="entry name" value="PAC"/>
</dbReference>
<feature type="modified residue" description="4-aspartylphosphate" evidence="8">
    <location>
        <position position="1038"/>
    </location>
</feature>
<dbReference type="SMART" id="SM00086">
    <property type="entry name" value="PAC"/>
    <property type="match status" value="2"/>
</dbReference>
<feature type="domain" description="HAMP" evidence="13">
    <location>
        <begin position="382"/>
        <end position="434"/>
    </location>
</feature>
<feature type="domain" description="PAS" evidence="11">
    <location>
        <begin position="593"/>
        <end position="646"/>
    </location>
</feature>
<dbReference type="CDD" id="cd00130">
    <property type="entry name" value="PAS"/>
    <property type="match status" value="1"/>
</dbReference>
<comment type="catalytic activity">
    <reaction evidence="1">
        <text>ATP + protein L-histidine = ADP + protein N-phospho-L-histidine.</text>
        <dbReference type="EC" id="2.7.13.3"/>
    </reaction>
</comment>
<dbReference type="Pfam" id="PF13426">
    <property type="entry name" value="PAS_9"/>
    <property type="match status" value="1"/>
</dbReference>
<dbReference type="InterPro" id="IPR003661">
    <property type="entry name" value="HisK_dim/P_dom"/>
</dbReference>
<evidence type="ECO:0000259" key="10">
    <source>
        <dbReference type="PROSITE" id="PS50110"/>
    </source>
</evidence>
<dbReference type="CDD" id="cd17546">
    <property type="entry name" value="REC_hyHK_CKI1_RcsC-like"/>
    <property type="match status" value="1"/>
</dbReference>
<evidence type="ECO:0000256" key="2">
    <source>
        <dbReference type="ARBA" id="ARBA00004370"/>
    </source>
</evidence>
<evidence type="ECO:0000259" key="13">
    <source>
        <dbReference type="PROSITE" id="PS50885"/>
    </source>
</evidence>
<evidence type="ECO:0000256" key="8">
    <source>
        <dbReference type="PROSITE-ProRule" id="PRU00169"/>
    </source>
</evidence>
<dbReference type="InterPro" id="IPR003594">
    <property type="entry name" value="HATPase_dom"/>
</dbReference>
<gene>
    <name evidence="14" type="ORF">NEA10_00290</name>
</gene>
<organism evidence="14 15">
    <name type="scientific">Phormidium yuhuli AB48</name>
    <dbReference type="NCBI Taxonomy" id="2940671"/>
    <lineage>
        <taxon>Bacteria</taxon>
        <taxon>Bacillati</taxon>
        <taxon>Cyanobacteriota</taxon>
        <taxon>Cyanophyceae</taxon>
        <taxon>Oscillatoriophycideae</taxon>
        <taxon>Oscillatoriales</taxon>
        <taxon>Oscillatoriaceae</taxon>
        <taxon>Phormidium</taxon>
        <taxon>Phormidium yuhuli</taxon>
    </lineage>
</organism>
<dbReference type="SUPFAM" id="SSF52172">
    <property type="entry name" value="CheY-like"/>
    <property type="match status" value="1"/>
</dbReference>
<protein>
    <recommendedName>
        <fullName evidence="3">histidine kinase</fullName>
        <ecNumber evidence="3">2.7.13.3</ecNumber>
    </recommendedName>
</protein>
<dbReference type="Gene3D" id="6.10.340.10">
    <property type="match status" value="1"/>
</dbReference>
<dbReference type="Gene3D" id="3.30.565.10">
    <property type="entry name" value="Histidine kinase-like ATPase, C-terminal domain"/>
    <property type="match status" value="1"/>
</dbReference>
<evidence type="ECO:0000313" key="14">
    <source>
        <dbReference type="EMBL" id="USR91218.1"/>
    </source>
</evidence>
<dbReference type="PROSITE" id="PS50113">
    <property type="entry name" value="PAC"/>
    <property type="match status" value="1"/>
</dbReference>